<organism evidence="1 2">
    <name type="scientific">Rhodanobacter terrae</name>
    <dbReference type="NCBI Taxonomy" id="418647"/>
    <lineage>
        <taxon>Bacteria</taxon>
        <taxon>Pseudomonadati</taxon>
        <taxon>Pseudomonadota</taxon>
        <taxon>Gammaproteobacteria</taxon>
        <taxon>Lysobacterales</taxon>
        <taxon>Rhodanobacteraceae</taxon>
        <taxon>Rhodanobacter</taxon>
    </lineage>
</organism>
<dbReference type="InterPro" id="IPR038493">
    <property type="entry name" value="MqsR_sf"/>
</dbReference>
<keyword evidence="2" id="KW-1185">Reference proteome</keyword>
<dbReference type="Gene3D" id="3.30.2310.40">
    <property type="match status" value="1"/>
</dbReference>
<dbReference type="Proteomes" id="UP001596111">
    <property type="component" value="Unassembled WGS sequence"/>
</dbReference>
<dbReference type="EMBL" id="JBHSNG010000040">
    <property type="protein sequence ID" value="MFC5583249.1"/>
    <property type="molecule type" value="Genomic_DNA"/>
</dbReference>
<evidence type="ECO:0000313" key="2">
    <source>
        <dbReference type="Proteomes" id="UP001596111"/>
    </source>
</evidence>
<protein>
    <submittedName>
        <fullName evidence="1">Type II toxin-antitoxin system MqsR family toxin</fullName>
    </submittedName>
</protein>
<sequence length="77" mass="8408">MRSTFSALAGGAALGFDFVGIVGVVASLTPKDFYKSMTTHADHRVWQDVYRPSTPAGEVYLKLTVIDDVLIVSFKEL</sequence>
<dbReference type="RefSeq" id="WP_377330100.1">
    <property type="nucleotide sequence ID" value="NZ_JBHSNG010000040.1"/>
</dbReference>
<dbReference type="InterPro" id="IPR031451">
    <property type="entry name" value="MqsR_toxin"/>
</dbReference>
<gene>
    <name evidence="1" type="ORF">ACFPPB_19230</name>
</gene>
<dbReference type="Pfam" id="PF15723">
    <property type="entry name" value="MqsR_toxin"/>
    <property type="match status" value="1"/>
</dbReference>
<name>A0ABW0T1M9_9GAMM</name>
<comment type="caution">
    <text evidence="1">The sequence shown here is derived from an EMBL/GenBank/DDBJ whole genome shotgun (WGS) entry which is preliminary data.</text>
</comment>
<proteinExistence type="predicted"/>
<dbReference type="CDD" id="cd12869">
    <property type="entry name" value="MqsR"/>
    <property type="match status" value="1"/>
</dbReference>
<reference evidence="2" key="1">
    <citation type="journal article" date="2019" name="Int. J. Syst. Evol. Microbiol.">
        <title>The Global Catalogue of Microorganisms (GCM) 10K type strain sequencing project: providing services to taxonomists for standard genome sequencing and annotation.</title>
        <authorList>
            <consortium name="The Broad Institute Genomics Platform"/>
            <consortium name="The Broad Institute Genome Sequencing Center for Infectious Disease"/>
            <person name="Wu L."/>
            <person name="Ma J."/>
        </authorList>
    </citation>
    <scope>NUCLEOTIDE SEQUENCE [LARGE SCALE GENOMIC DNA]</scope>
    <source>
        <strain evidence="2">CGMCC 1.13587</strain>
    </source>
</reference>
<evidence type="ECO:0000313" key="1">
    <source>
        <dbReference type="EMBL" id="MFC5583249.1"/>
    </source>
</evidence>
<accession>A0ABW0T1M9</accession>